<dbReference type="AlphaFoldDB" id="A0A852RJ73"/>
<name>A0A852RJ73_9ACTN</name>
<dbReference type="GO" id="GO:0008933">
    <property type="term" value="F:peptidoglycan lytic transglycosylase activity"/>
    <property type="evidence" value="ECO:0007669"/>
    <property type="project" value="TreeGrafter"/>
</dbReference>
<dbReference type="GO" id="GO:0009253">
    <property type="term" value="P:peptidoglycan catabolic process"/>
    <property type="evidence" value="ECO:0007669"/>
    <property type="project" value="TreeGrafter"/>
</dbReference>
<feature type="region of interest" description="Disordered" evidence="1">
    <location>
        <begin position="258"/>
        <end position="413"/>
    </location>
</feature>
<evidence type="ECO:0000313" key="3">
    <source>
        <dbReference type="EMBL" id="NYD30629.1"/>
    </source>
</evidence>
<dbReference type="Pfam" id="PF13406">
    <property type="entry name" value="SLT_2"/>
    <property type="match status" value="1"/>
</dbReference>
<keyword evidence="4" id="KW-1185">Reference proteome</keyword>
<accession>A0A852RJ73</accession>
<evidence type="ECO:0000256" key="1">
    <source>
        <dbReference type="SAM" id="MobiDB-lite"/>
    </source>
</evidence>
<feature type="compositionally biased region" description="Pro residues" evidence="1">
    <location>
        <begin position="366"/>
        <end position="382"/>
    </location>
</feature>
<feature type="domain" description="Transglycosylase SLT" evidence="2">
    <location>
        <begin position="174"/>
        <end position="229"/>
    </location>
</feature>
<dbReference type="EMBL" id="JACCBF010000001">
    <property type="protein sequence ID" value="NYD30629.1"/>
    <property type="molecule type" value="Genomic_DNA"/>
</dbReference>
<organism evidence="3 4">
    <name type="scientific">Nocardioides kongjuensis</name>
    <dbReference type="NCBI Taxonomy" id="349522"/>
    <lineage>
        <taxon>Bacteria</taxon>
        <taxon>Bacillati</taxon>
        <taxon>Actinomycetota</taxon>
        <taxon>Actinomycetes</taxon>
        <taxon>Propionibacteriales</taxon>
        <taxon>Nocardioidaceae</taxon>
        <taxon>Nocardioides</taxon>
    </lineage>
</organism>
<dbReference type="Gene3D" id="1.10.530.10">
    <property type="match status" value="1"/>
</dbReference>
<proteinExistence type="predicted"/>
<dbReference type="InterPro" id="IPR031304">
    <property type="entry name" value="SLT_2"/>
</dbReference>
<dbReference type="InterPro" id="IPR043426">
    <property type="entry name" value="MltB-like"/>
</dbReference>
<feature type="compositionally biased region" description="Pro residues" evidence="1">
    <location>
        <begin position="297"/>
        <end position="336"/>
    </location>
</feature>
<sequence>MSSAKRHGGRRWGAAQHRPARGAGARPALACLLLPVVASTVVVVPPAGERPAGAADEAASVTPARLRSVPGAAGHVYDVPIVLAAPGGDSPRSAVSALLWQAYAQAVASAPAHCHLPLSLLAAIGQVESGSLSGRALDPGHRVVPPVLGPVLDGTAFAAVADTDRGTLDGDTRWDRAVGPMQFLPGTWVRWGSDGDGDGVLDPQDIDDATVAAAEYLCAEGRDLADPADLEAAVLAYNHSRDYLELILGWKDRLDGALPVQPPPHPPVATQIATQVPPAPQPVTGGQGQATLVAAAPPVPAPPVPEPPVPEPVPNPVPVEVPADLPEPPAPVPPEESTPKACAPPADSTESTEWPTEEAGDTPTADPVPGPTTTPAPAPVCTPPVEESPVEGSAVETPSVEADPTALAGTPVP</sequence>
<dbReference type="Proteomes" id="UP000582231">
    <property type="component" value="Unassembled WGS sequence"/>
</dbReference>
<gene>
    <name evidence="3" type="ORF">BJ958_002175</name>
</gene>
<dbReference type="PANTHER" id="PTHR30163:SF8">
    <property type="entry name" value="LYTIC MUREIN TRANSGLYCOSYLASE"/>
    <property type="match status" value="1"/>
</dbReference>
<reference evidence="3 4" key="1">
    <citation type="submission" date="2020-07" db="EMBL/GenBank/DDBJ databases">
        <title>Sequencing the genomes of 1000 actinobacteria strains.</title>
        <authorList>
            <person name="Klenk H.-P."/>
        </authorList>
    </citation>
    <scope>NUCLEOTIDE SEQUENCE [LARGE SCALE GENOMIC DNA]</scope>
    <source>
        <strain evidence="3 4">DSM 19082</strain>
    </source>
</reference>
<dbReference type="InterPro" id="IPR018247">
    <property type="entry name" value="EF_Hand_1_Ca_BS"/>
</dbReference>
<dbReference type="SUPFAM" id="SSF53955">
    <property type="entry name" value="Lysozyme-like"/>
    <property type="match status" value="1"/>
</dbReference>
<dbReference type="RefSeq" id="WP_179726856.1">
    <property type="nucleotide sequence ID" value="NZ_BAABEF010000001.1"/>
</dbReference>
<protein>
    <recommendedName>
        <fullName evidence="2">Transglycosylase SLT domain-containing protein</fullName>
    </recommendedName>
</protein>
<dbReference type="InterPro" id="IPR023346">
    <property type="entry name" value="Lysozyme-like_dom_sf"/>
</dbReference>
<comment type="caution">
    <text evidence="3">The sequence shown here is derived from an EMBL/GenBank/DDBJ whole genome shotgun (WGS) entry which is preliminary data.</text>
</comment>
<dbReference type="PROSITE" id="PS00018">
    <property type="entry name" value="EF_HAND_1"/>
    <property type="match status" value="1"/>
</dbReference>
<dbReference type="PANTHER" id="PTHR30163">
    <property type="entry name" value="MEMBRANE-BOUND LYTIC MUREIN TRANSGLYCOSYLASE B"/>
    <property type="match status" value="1"/>
</dbReference>
<dbReference type="PRINTS" id="PR01217">
    <property type="entry name" value="PRICHEXTENSN"/>
</dbReference>
<dbReference type="CDD" id="cd13399">
    <property type="entry name" value="Slt35-like"/>
    <property type="match status" value="1"/>
</dbReference>
<evidence type="ECO:0000259" key="2">
    <source>
        <dbReference type="Pfam" id="PF13406"/>
    </source>
</evidence>
<evidence type="ECO:0000313" key="4">
    <source>
        <dbReference type="Proteomes" id="UP000582231"/>
    </source>
</evidence>